<dbReference type="GO" id="GO:0003777">
    <property type="term" value="F:microtubule motor activity"/>
    <property type="evidence" value="ECO:0007669"/>
    <property type="project" value="InterPro"/>
</dbReference>
<feature type="compositionally biased region" description="Basic and acidic residues" evidence="8">
    <location>
        <begin position="543"/>
        <end position="566"/>
    </location>
</feature>
<dbReference type="InterPro" id="IPR019821">
    <property type="entry name" value="Kinesin_motor_CS"/>
</dbReference>
<name>A0A7N0U7R2_KALFE</name>
<dbReference type="GO" id="GO:0007018">
    <property type="term" value="P:microtubule-based movement"/>
    <property type="evidence" value="ECO:0007669"/>
    <property type="project" value="InterPro"/>
</dbReference>
<dbReference type="Pfam" id="PF00225">
    <property type="entry name" value="Kinesin"/>
    <property type="match status" value="1"/>
</dbReference>
<feature type="domain" description="Kinesin motor" evidence="9">
    <location>
        <begin position="164"/>
        <end position="489"/>
    </location>
</feature>
<feature type="compositionally biased region" description="Basic and acidic residues" evidence="8">
    <location>
        <begin position="591"/>
        <end position="629"/>
    </location>
</feature>
<evidence type="ECO:0000313" key="10">
    <source>
        <dbReference type="EnsemblPlants" id="Kaladp0055s0489.1.v1.1"/>
    </source>
</evidence>
<evidence type="ECO:0000256" key="5">
    <source>
        <dbReference type="ARBA" id="ARBA00061030"/>
    </source>
</evidence>
<accession>A0A7N0U7R2</accession>
<feature type="compositionally biased region" description="Polar residues" evidence="8">
    <location>
        <begin position="501"/>
        <end position="518"/>
    </location>
</feature>
<dbReference type="InterPro" id="IPR001752">
    <property type="entry name" value="Kinesin_motor_dom"/>
</dbReference>
<sequence length="724" mass="81402">MSLGGGQMQRSRGPTVHHHRQHSDNFIDSSSTDGAWLQGAQEVGTRLNRNLQRGVGREMYLDPSSPKIRSSSLRMMSGDDVFAGQFTSGLLDIHSFDTGLLSEMSVTSLYEKTAFQRHMRGKSYDDFEPYSSAEKIENKSRGPSENSLLKNLSSDKEKANNVAKIKVVVRKRPLNKKETMKKEEDIITIEHPSNSLTVHETKFKVDLTEYVEKHDFVFDAVLDEKVSNDEVYSETVQPIVPLIFQRTKATCFAYGQTGSGKTYTMQPLPLKASQDILSLMRYHYRNQGFQLYFSFFEIYGGKLYDLLSDRRKLCMREDGKQQVCIVGLQEYKVSDVEAIRELIEKGSSTRSTGTTGANEESSRSHAILQLVIKRSVDGSESKPARPVGKLSFIDLAGSERGADTTDNDKQTRMEGAEINKSLLALKECIRALDSDQGHIPFRGSKLTEVLRDSFVGDSRTVMISCISPGSGSCEHTLNTLRYADRVKSLSKGNTSKKEPAPSSSNLRESTTLPLASPVLQNQASFEDSLTDAYNGKNRFGWQKQREREATPPPSKVERVPSGREESKVVASVYTDYRESQLVSQEVGADENYDHYEEKYETPVRLAQPKDDKTRKPDTRGKGRNPQDTEIKHLNYDDELDALLKEEEDLVAAHRKQVEDTMEIVREEMNLLVVADKPGTKLNDYISRLNAVLEQKAASITQLQTRLAGFQKRLNDHNVLVSSTQ</sequence>
<evidence type="ECO:0000256" key="4">
    <source>
        <dbReference type="ARBA" id="ARBA00023175"/>
    </source>
</evidence>
<evidence type="ECO:0000256" key="1">
    <source>
        <dbReference type="ARBA" id="ARBA00022701"/>
    </source>
</evidence>
<dbReference type="GO" id="GO:0008017">
    <property type="term" value="F:microtubule binding"/>
    <property type="evidence" value="ECO:0007669"/>
    <property type="project" value="InterPro"/>
</dbReference>
<dbReference type="Gramene" id="Kaladp0055s0489.2.v1.1">
    <property type="protein sequence ID" value="Kaladp0055s0489.2.v1.1"/>
    <property type="gene ID" value="Kaladp0055s0489.v1.1"/>
</dbReference>
<dbReference type="SUPFAM" id="SSF52540">
    <property type="entry name" value="P-loop containing nucleoside triphosphate hydrolases"/>
    <property type="match status" value="1"/>
</dbReference>
<evidence type="ECO:0000256" key="3">
    <source>
        <dbReference type="ARBA" id="ARBA00022840"/>
    </source>
</evidence>
<keyword evidence="3 6" id="KW-0067">ATP-binding</keyword>
<organism evidence="10 11">
    <name type="scientific">Kalanchoe fedtschenkoi</name>
    <name type="common">Lavender scallops</name>
    <name type="synonym">South American air plant</name>
    <dbReference type="NCBI Taxonomy" id="63787"/>
    <lineage>
        <taxon>Eukaryota</taxon>
        <taxon>Viridiplantae</taxon>
        <taxon>Streptophyta</taxon>
        <taxon>Embryophyta</taxon>
        <taxon>Tracheophyta</taxon>
        <taxon>Spermatophyta</taxon>
        <taxon>Magnoliopsida</taxon>
        <taxon>eudicotyledons</taxon>
        <taxon>Gunneridae</taxon>
        <taxon>Pentapetalae</taxon>
        <taxon>Saxifragales</taxon>
        <taxon>Crassulaceae</taxon>
        <taxon>Kalanchoe</taxon>
    </lineage>
</organism>
<dbReference type="EnsemblPlants" id="Kaladp0055s0489.1.v1.1">
    <property type="protein sequence ID" value="Kaladp0055s0489.1.v1.1"/>
    <property type="gene ID" value="Kaladp0055s0489.v1.1"/>
</dbReference>
<keyword evidence="4 6" id="KW-0505">Motor protein</keyword>
<dbReference type="GO" id="GO:0007019">
    <property type="term" value="P:microtubule depolymerization"/>
    <property type="evidence" value="ECO:0007669"/>
    <property type="project" value="TreeGrafter"/>
</dbReference>
<feature type="region of interest" description="Disordered" evidence="8">
    <location>
        <begin position="488"/>
        <end position="518"/>
    </location>
</feature>
<feature type="region of interest" description="Disordered" evidence="8">
    <location>
        <begin position="537"/>
        <end position="566"/>
    </location>
</feature>
<dbReference type="GO" id="GO:0005874">
    <property type="term" value="C:microtubule"/>
    <property type="evidence" value="ECO:0007669"/>
    <property type="project" value="UniProtKB-KW"/>
</dbReference>
<dbReference type="PANTHER" id="PTHR47971:SF15">
    <property type="entry name" value="KINESIN-LIKE PROTEIN KIN-13B"/>
    <property type="match status" value="1"/>
</dbReference>
<protein>
    <recommendedName>
        <fullName evidence="7">Kinesin-like protein</fullName>
    </recommendedName>
</protein>
<feature type="region of interest" description="Disordered" evidence="8">
    <location>
        <begin position="584"/>
        <end position="629"/>
    </location>
</feature>
<dbReference type="PANTHER" id="PTHR47971">
    <property type="entry name" value="KINESIN-RELATED PROTEIN 6"/>
    <property type="match status" value="1"/>
</dbReference>
<evidence type="ECO:0000256" key="2">
    <source>
        <dbReference type="ARBA" id="ARBA00022741"/>
    </source>
</evidence>
<feature type="binding site" evidence="6">
    <location>
        <begin position="255"/>
        <end position="262"/>
    </location>
    <ligand>
        <name>ATP</name>
        <dbReference type="ChEBI" id="CHEBI:30616"/>
    </ligand>
</feature>
<evidence type="ECO:0000256" key="7">
    <source>
        <dbReference type="RuleBase" id="RU000394"/>
    </source>
</evidence>
<dbReference type="SMART" id="SM00129">
    <property type="entry name" value="KISc"/>
    <property type="match status" value="1"/>
</dbReference>
<dbReference type="OMA" id="FQNFVQP"/>
<comment type="similarity">
    <text evidence="5">Belongs to the TRAFAC class myosin-kinesin ATPase superfamily. Kinesin family. KIN-13 subfamily.</text>
</comment>
<dbReference type="PROSITE" id="PS50067">
    <property type="entry name" value="KINESIN_MOTOR_2"/>
    <property type="match status" value="1"/>
</dbReference>
<dbReference type="Gene3D" id="3.40.850.10">
    <property type="entry name" value="Kinesin motor domain"/>
    <property type="match status" value="1"/>
</dbReference>
<dbReference type="PRINTS" id="PR00380">
    <property type="entry name" value="KINESINHEAVY"/>
</dbReference>
<dbReference type="PROSITE" id="PS00411">
    <property type="entry name" value="KINESIN_MOTOR_1"/>
    <property type="match status" value="1"/>
</dbReference>
<evidence type="ECO:0000256" key="8">
    <source>
        <dbReference type="SAM" id="MobiDB-lite"/>
    </source>
</evidence>
<keyword evidence="1 7" id="KW-0493">Microtubule</keyword>
<keyword evidence="2 6" id="KW-0547">Nucleotide-binding</keyword>
<evidence type="ECO:0000313" key="11">
    <source>
        <dbReference type="Proteomes" id="UP000594263"/>
    </source>
</evidence>
<dbReference type="InterPro" id="IPR027640">
    <property type="entry name" value="Kinesin-like_fam"/>
</dbReference>
<dbReference type="GO" id="GO:1903338">
    <property type="term" value="P:regulation of cell wall organization or biogenesis"/>
    <property type="evidence" value="ECO:0007669"/>
    <property type="project" value="UniProtKB-ARBA"/>
</dbReference>
<keyword evidence="11" id="KW-1185">Reference proteome</keyword>
<dbReference type="Proteomes" id="UP000594263">
    <property type="component" value="Unplaced"/>
</dbReference>
<evidence type="ECO:0000256" key="6">
    <source>
        <dbReference type="PROSITE-ProRule" id="PRU00283"/>
    </source>
</evidence>
<dbReference type="InterPro" id="IPR027417">
    <property type="entry name" value="P-loop_NTPase"/>
</dbReference>
<feature type="region of interest" description="Disordered" evidence="8">
    <location>
        <begin position="1"/>
        <end position="32"/>
    </location>
</feature>
<dbReference type="CDD" id="cd01367">
    <property type="entry name" value="KISc_KIF2_like"/>
    <property type="match status" value="1"/>
</dbReference>
<dbReference type="GO" id="GO:0005524">
    <property type="term" value="F:ATP binding"/>
    <property type="evidence" value="ECO:0007669"/>
    <property type="project" value="UniProtKB-UniRule"/>
</dbReference>
<dbReference type="AlphaFoldDB" id="A0A7N0U7R2"/>
<dbReference type="Gramene" id="Kaladp0055s0489.1.v1.1">
    <property type="protein sequence ID" value="Kaladp0055s0489.1.v1.1"/>
    <property type="gene ID" value="Kaladp0055s0489.v1.1"/>
</dbReference>
<proteinExistence type="inferred from homology"/>
<evidence type="ECO:0000259" key="9">
    <source>
        <dbReference type="PROSITE" id="PS50067"/>
    </source>
</evidence>
<dbReference type="FunFam" id="3.40.850.10:FF:000012">
    <property type="entry name" value="Kinesin-like protein"/>
    <property type="match status" value="1"/>
</dbReference>
<reference evidence="10" key="1">
    <citation type="submission" date="2021-01" db="UniProtKB">
        <authorList>
            <consortium name="EnsemblPlants"/>
        </authorList>
    </citation>
    <scope>IDENTIFICATION</scope>
</reference>
<dbReference type="EnsemblPlants" id="Kaladp0055s0489.2.v1.1">
    <property type="protein sequence ID" value="Kaladp0055s0489.2.v1.1"/>
    <property type="gene ID" value="Kaladp0055s0489.v1.1"/>
</dbReference>
<dbReference type="InterPro" id="IPR036961">
    <property type="entry name" value="Kinesin_motor_dom_sf"/>
</dbReference>